<sequence>MASVQAKPGDFSITGPAVASIWWLNVPETRFLVPISTTVRVLGGAGSYWVYGEGCSSDFLNKEMAKGNFPVTTVDQLRTKSLVQ</sequence>
<evidence type="ECO:0000313" key="2">
    <source>
        <dbReference type="Proteomes" id="UP000228996"/>
    </source>
</evidence>
<accession>A0A2M6XE72</accession>
<reference evidence="2" key="1">
    <citation type="submission" date="2017-09" db="EMBL/GenBank/DDBJ databases">
        <title>Depth-based differentiation of microbial function through sediment-hosted aquifers and enrichment of novel symbionts in the deep terrestrial subsurface.</title>
        <authorList>
            <person name="Probst A.J."/>
            <person name="Ladd B."/>
            <person name="Jarett J.K."/>
            <person name="Geller-Mcgrath D.E."/>
            <person name="Sieber C.M.K."/>
            <person name="Emerson J.B."/>
            <person name="Anantharaman K."/>
            <person name="Thomas B.C."/>
            <person name="Malmstrom R."/>
            <person name="Stieglmeier M."/>
            <person name="Klingl A."/>
            <person name="Woyke T."/>
            <person name="Ryan C.M."/>
            <person name="Banfield J.F."/>
        </authorList>
    </citation>
    <scope>NUCLEOTIDE SEQUENCE [LARGE SCALE GENOMIC DNA]</scope>
</reference>
<gene>
    <name evidence="1" type="ORF">COT44_00320</name>
</gene>
<evidence type="ECO:0000313" key="1">
    <source>
        <dbReference type="EMBL" id="PIU03958.1"/>
    </source>
</evidence>
<dbReference type="AlphaFoldDB" id="A0A2M6XE72"/>
<dbReference type="Proteomes" id="UP000228996">
    <property type="component" value="Unassembled WGS sequence"/>
</dbReference>
<dbReference type="EMBL" id="PEYO01000002">
    <property type="protein sequence ID" value="PIU03958.1"/>
    <property type="molecule type" value="Genomic_DNA"/>
</dbReference>
<organism evidence="1 2">
    <name type="scientific">Candidatus Shapirobacteria bacterium CG08_land_8_20_14_0_20_39_18</name>
    <dbReference type="NCBI Taxonomy" id="1974883"/>
    <lineage>
        <taxon>Bacteria</taxon>
        <taxon>Candidatus Shapironibacteriota</taxon>
    </lineage>
</organism>
<comment type="caution">
    <text evidence="1">The sequence shown here is derived from an EMBL/GenBank/DDBJ whole genome shotgun (WGS) entry which is preliminary data.</text>
</comment>
<name>A0A2M6XE72_9BACT</name>
<proteinExistence type="predicted"/>
<protein>
    <submittedName>
        <fullName evidence="1">Uncharacterized protein</fullName>
    </submittedName>
</protein>